<evidence type="ECO:0000313" key="4">
    <source>
        <dbReference type="Proteomes" id="UP000304912"/>
    </source>
</evidence>
<dbReference type="AlphaFoldDB" id="A0A5B7YEA4"/>
<evidence type="ECO:0000259" key="2">
    <source>
        <dbReference type="PROSITE" id="PS50110"/>
    </source>
</evidence>
<dbReference type="Proteomes" id="UP000304912">
    <property type="component" value="Chromosome"/>
</dbReference>
<dbReference type="Gene3D" id="3.40.50.2300">
    <property type="match status" value="1"/>
</dbReference>
<keyword evidence="4" id="KW-1185">Reference proteome</keyword>
<dbReference type="Gene3D" id="1.25.40.10">
    <property type="entry name" value="Tetratricopeptide repeat domain"/>
    <property type="match status" value="1"/>
</dbReference>
<dbReference type="SUPFAM" id="SSF48452">
    <property type="entry name" value="TPR-like"/>
    <property type="match status" value="1"/>
</dbReference>
<dbReference type="OrthoDB" id="6377838at2"/>
<feature type="modified residue" description="4-aspartylphosphate" evidence="1">
    <location>
        <position position="54"/>
    </location>
</feature>
<feature type="domain" description="Response regulatory" evidence="2">
    <location>
        <begin position="4"/>
        <end position="123"/>
    </location>
</feature>
<evidence type="ECO:0000256" key="1">
    <source>
        <dbReference type="PROSITE-ProRule" id="PRU00169"/>
    </source>
</evidence>
<dbReference type="SUPFAM" id="SSF52172">
    <property type="entry name" value="CheY-like"/>
    <property type="match status" value="1"/>
</dbReference>
<name>A0A5B7YEA4_9ALTE</name>
<proteinExistence type="predicted"/>
<sequence>MTYRVAIVEDNATARATLRSHLLQIEPFTVSSFSQGSELQSALRVQHFEIIIFDYYLGETKTGVEWLTTLRESRFIRPGTGIIFITSDRLPQTIGQIIDCQPDLVLIKPYNLQTLSRGIKQYLAYRQVAHSALQAMDEQQPAEALRLLKASLSQDIPLRIRTDIIKLKARLLFESGEIRQARELYEAVLLDSDRVLWAQWGKIKCLYMEGRWEHCQSDLTGLIETELAKNKAFEWLAGLSFEQQAYDKAEYYLDRIAFSALSIPAARLKSLTYQRQDRVLDGIDLLQKKRHSHKTSKETFNEFTFELAEFYLSIAEHQPAANRGESLSQARRLIGVAGRQNYDAQQNKKQAVLMAYAAVLEGDSVRAQSLLEHDIADYFARTDAATLISAAKVYSSLNKAEKAREMLSMAHERTQNNLSLAQRTSHQDAIRTAEQQLGIAADQAFELNDEGTRYFLQKLYLKAMYYFYQAHILLPERAAFALNLLQCMTETDTADYRTVKAQTLFTRLTRTRLSTSNHTRLQKIRQMFADKSMSLPDDSQTGQPGLSDPE</sequence>
<reference evidence="3 4" key="1">
    <citation type="submission" date="2019-04" db="EMBL/GenBank/DDBJ databases">
        <title>Salinimonas iocasae sp. nov., a halophilic bacterium isolated from the outer tube casing of tubeworms in Okinawa Trough.</title>
        <authorList>
            <person name="Zhang H."/>
            <person name="Wang H."/>
            <person name="Li C."/>
        </authorList>
    </citation>
    <scope>NUCLEOTIDE SEQUENCE [LARGE SCALE GENOMIC DNA]</scope>
    <source>
        <strain evidence="3 4">KX18D6</strain>
    </source>
</reference>
<dbReference type="EMBL" id="CP039852">
    <property type="protein sequence ID" value="QCZ93553.1"/>
    <property type="molecule type" value="Genomic_DNA"/>
</dbReference>
<evidence type="ECO:0000313" key="3">
    <source>
        <dbReference type="EMBL" id="QCZ93553.1"/>
    </source>
</evidence>
<dbReference type="InterPro" id="IPR001789">
    <property type="entry name" value="Sig_transdc_resp-reg_receiver"/>
</dbReference>
<protein>
    <submittedName>
        <fullName evidence="3">Response regulator</fullName>
    </submittedName>
</protein>
<organism evidence="3 4">
    <name type="scientific">Salinimonas iocasae</name>
    <dbReference type="NCBI Taxonomy" id="2572577"/>
    <lineage>
        <taxon>Bacteria</taxon>
        <taxon>Pseudomonadati</taxon>
        <taxon>Pseudomonadota</taxon>
        <taxon>Gammaproteobacteria</taxon>
        <taxon>Alteromonadales</taxon>
        <taxon>Alteromonadaceae</taxon>
        <taxon>Alteromonas/Salinimonas group</taxon>
        <taxon>Salinimonas</taxon>
    </lineage>
</organism>
<dbReference type="InterPro" id="IPR051271">
    <property type="entry name" value="2C-system_Tx_regulators"/>
</dbReference>
<dbReference type="InterPro" id="IPR011006">
    <property type="entry name" value="CheY-like_superfamily"/>
</dbReference>
<dbReference type="Pfam" id="PF00072">
    <property type="entry name" value="Response_reg"/>
    <property type="match status" value="1"/>
</dbReference>
<keyword evidence="1" id="KW-0597">Phosphoprotein</keyword>
<dbReference type="RefSeq" id="WP_139756297.1">
    <property type="nucleotide sequence ID" value="NZ_CP039852.1"/>
</dbReference>
<gene>
    <name evidence="3" type="ORF">FBQ74_08645</name>
</gene>
<dbReference type="SMART" id="SM00448">
    <property type="entry name" value="REC"/>
    <property type="match status" value="1"/>
</dbReference>
<dbReference type="PANTHER" id="PTHR45526">
    <property type="entry name" value="TRANSCRIPTIONAL REGULATORY PROTEIN DPIA"/>
    <property type="match status" value="1"/>
</dbReference>
<dbReference type="PROSITE" id="PS50110">
    <property type="entry name" value="RESPONSE_REGULATORY"/>
    <property type="match status" value="1"/>
</dbReference>
<dbReference type="KEGG" id="salk:FBQ74_08645"/>
<accession>A0A5B7YEA4</accession>
<dbReference type="PANTHER" id="PTHR45526:SF1">
    <property type="entry name" value="TRANSCRIPTIONAL REGULATORY PROTEIN DCUR-RELATED"/>
    <property type="match status" value="1"/>
</dbReference>
<dbReference type="InterPro" id="IPR011990">
    <property type="entry name" value="TPR-like_helical_dom_sf"/>
</dbReference>
<dbReference type="GO" id="GO:0000156">
    <property type="term" value="F:phosphorelay response regulator activity"/>
    <property type="evidence" value="ECO:0007669"/>
    <property type="project" value="TreeGrafter"/>
</dbReference>